<comment type="subunit">
    <text evidence="12">Monomer. Interacts with DnaB.</text>
</comment>
<dbReference type="InterPro" id="IPR034151">
    <property type="entry name" value="TOPRIM_DnaG_bac"/>
</dbReference>
<keyword evidence="8 12" id="KW-0862">Zinc</keyword>
<dbReference type="NCBIfam" id="TIGR01391">
    <property type="entry name" value="dnaG"/>
    <property type="match status" value="1"/>
</dbReference>
<dbReference type="EMBL" id="FXTI01000002">
    <property type="protein sequence ID" value="SMO50145.1"/>
    <property type="molecule type" value="Genomic_DNA"/>
</dbReference>
<dbReference type="SMART" id="SM00400">
    <property type="entry name" value="ZnF_CHCC"/>
    <property type="match status" value="1"/>
</dbReference>
<dbReference type="Gene3D" id="3.40.1360.10">
    <property type="match status" value="1"/>
</dbReference>
<evidence type="ECO:0000259" key="15">
    <source>
        <dbReference type="PROSITE" id="PS50880"/>
    </source>
</evidence>
<evidence type="ECO:0000256" key="7">
    <source>
        <dbReference type="ARBA" id="ARBA00022771"/>
    </source>
</evidence>
<keyword evidence="3 12" id="KW-0808">Transferase</keyword>
<dbReference type="FunFam" id="3.90.580.10:FF:000001">
    <property type="entry name" value="DNA primase"/>
    <property type="match status" value="1"/>
</dbReference>
<evidence type="ECO:0000256" key="6">
    <source>
        <dbReference type="ARBA" id="ARBA00022723"/>
    </source>
</evidence>
<evidence type="ECO:0000313" key="16">
    <source>
        <dbReference type="EMBL" id="SMO50145.1"/>
    </source>
</evidence>
<dbReference type="InterPro" id="IPR013264">
    <property type="entry name" value="DNAG_N"/>
</dbReference>
<dbReference type="PROSITE" id="PS50880">
    <property type="entry name" value="TOPRIM"/>
    <property type="match status" value="1"/>
</dbReference>
<evidence type="ECO:0000256" key="12">
    <source>
        <dbReference type="HAMAP-Rule" id="MF_00974"/>
    </source>
</evidence>
<dbReference type="PANTHER" id="PTHR30313:SF2">
    <property type="entry name" value="DNA PRIMASE"/>
    <property type="match status" value="1"/>
</dbReference>
<dbReference type="InterPro" id="IPR036977">
    <property type="entry name" value="DNA_primase_Znf_CHC2"/>
</dbReference>
<dbReference type="GO" id="GO:0003678">
    <property type="term" value="F:DNA helicase activity"/>
    <property type="evidence" value="ECO:0007669"/>
    <property type="project" value="InterPro"/>
</dbReference>
<keyword evidence="6 12" id="KW-0479">Metal-binding</keyword>
<dbReference type="GO" id="GO:0003899">
    <property type="term" value="F:DNA-directed RNA polymerase activity"/>
    <property type="evidence" value="ECO:0007669"/>
    <property type="project" value="UniProtKB-UniRule"/>
</dbReference>
<organism evidence="16 17">
    <name type="scientific">Melghirimyces algeriensis</name>
    <dbReference type="NCBI Taxonomy" id="910412"/>
    <lineage>
        <taxon>Bacteria</taxon>
        <taxon>Bacillati</taxon>
        <taxon>Bacillota</taxon>
        <taxon>Bacilli</taxon>
        <taxon>Bacillales</taxon>
        <taxon>Thermoactinomycetaceae</taxon>
        <taxon>Melghirimyces</taxon>
    </lineage>
</organism>
<dbReference type="InterPro" id="IPR036185">
    <property type="entry name" value="DNA_heli_DnaB-like_N_sf"/>
</dbReference>
<dbReference type="Gene3D" id="3.90.980.10">
    <property type="entry name" value="DNA primase, catalytic core, N-terminal domain"/>
    <property type="match status" value="1"/>
</dbReference>
<name>A0A521BSW6_9BACL</name>
<evidence type="ECO:0000256" key="8">
    <source>
        <dbReference type="ARBA" id="ARBA00022833"/>
    </source>
</evidence>
<dbReference type="SUPFAM" id="SSF56731">
    <property type="entry name" value="DNA primase core"/>
    <property type="match status" value="1"/>
</dbReference>
<dbReference type="Proteomes" id="UP000315636">
    <property type="component" value="Unassembled WGS sequence"/>
</dbReference>
<sequence>MGGRIPEEVIDRVRRHFDIVDVVGQSVQLKKSGRNFFGLCPFHSEKTPSFSVSPEKQIYYCFGCGAGGDVIKFLMETEQFTFVEAVRSLAEQAGIELPGTSGDTDYDPEEKKREQHRKVMTLAANLFHHLLMKTEHGVEARRYLERRGITGEAMEEFQLGYAPDSYSFLRSFLKRRDIDEELAVKAGLLAQREQSGGSVSRFDRFRGRVMFPIHDTQGRVIGFGGRLMGEGQPKYLNSPETLLFHKGKFLYNLHRARKAIRKEGQAVLFEGYMDLISAWQAGVQNGLANLGTSLTESQARVIRRNAENVIICYDSDSAGQNASDRASEVLRNQGCVVKVAQMPPGLDPDDYIRKRGAKAFTGEVIAQALPYVAFKLKMLKEDFDLKDEEGRMRYLTQAIEVIADLPRAIERDHYLRFLAKEFEVSLDALKQEHRRIASKKNRGDRDKGLEKWNNGYHNSKHMVGRKRRFLAHEEAEKRLLVAMMHNRAVADRVQETIGAEFNVEVYGALAAYLYAYYAEGHPADPGRFIHFLQDDQLLAEASGLAILDAPLEVTEEEIADYIRHIRNYPLYKEIEWKKEQQKQAERAGDIAKATRLGVELMRLRKMVQKEA</sequence>
<dbReference type="FunFam" id="3.90.980.10:FF:000001">
    <property type="entry name" value="DNA primase"/>
    <property type="match status" value="1"/>
</dbReference>
<evidence type="ECO:0000256" key="9">
    <source>
        <dbReference type="ARBA" id="ARBA00022842"/>
    </source>
</evidence>
<keyword evidence="4 12" id="KW-0548">Nucleotidyltransferase</keyword>
<dbReference type="Gene3D" id="1.10.860.10">
    <property type="entry name" value="DNAb Helicase, Chain A"/>
    <property type="match status" value="1"/>
</dbReference>
<protein>
    <recommendedName>
        <fullName evidence="12 13">DNA primase</fullName>
        <ecNumber evidence="12">2.7.7.101</ecNumber>
    </recommendedName>
</protein>
<evidence type="ECO:0000256" key="10">
    <source>
        <dbReference type="ARBA" id="ARBA00023125"/>
    </source>
</evidence>
<keyword evidence="5 12" id="KW-0235">DNA replication</keyword>
<dbReference type="Pfam" id="PF01807">
    <property type="entry name" value="Zn_ribbon_DnaG"/>
    <property type="match status" value="1"/>
</dbReference>
<proteinExistence type="inferred from homology"/>
<dbReference type="InterPro" id="IPR019475">
    <property type="entry name" value="DNA_primase_DnaB-bd"/>
</dbReference>
<dbReference type="Pfam" id="PF10410">
    <property type="entry name" value="DnaB_bind"/>
    <property type="match status" value="1"/>
</dbReference>
<evidence type="ECO:0000256" key="11">
    <source>
        <dbReference type="ARBA" id="ARBA00023163"/>
    </source>
</evidence>
<dbReference type="SUPFAM" id="SSF48024">
    <property type="entry name" value="N-terminal domain of DnaB helicase"/>
    <property type="match status" value="1"/>
</dbReference>
<comment type="function">
    <text evidence="12 13">RNA polymerase that catalyzes the synthesis of short RNA molecules used as primers for DNA polymerase during DNA replication.</text>
</comment>
<dbReference type="Pfam" id="PF13155">
    <property type="entry name" value="Toprim_2"/>
    <property type="match status" value="1"/>
</dbReference>
<dbReference type="GO" id="GO:0008270">
    <property type="term" value="F:zinc ion binding"/>
    <property type="evidence" value="ECO:0007669"/>
    <property type="project" value="UniProtKB-UniRule"/>
</dbReference>
<evidence type="ECO:0000256" key="14">
    <source>
        <dbReference type="PIRSR" id="PIRSR002811-1"/>
    </source>
</evidence>
<dbReference type="HAMAP" id="MF_00974">
    <property type="entry name" value="DNA_primase_DnaG"/>
    <property type="match status" value="1"/>
</dbReference>
<keyword evidence="17" id="KW-1185">Reference proteome</keyword>
<comment type="similarity">
    <text evidence="12 13">Belongs to the DnaG primase family.</text>
</comment>
<dbReference type="GO" id="GO:0006269">
    <property type="term" value="P:DNA replication, synthesis of primer"/>
    <property type="evidence" value="ECO:0007669"/>
    <property type="project" value="UniProtKB-UniRule"/>
</dbReference>
<dbReference type="GO" id="GO:0003677">
    <property type="term" value="F:DNA binding"/>
    <property type="evidence" value="ECO:0007669"/>
    <property type="project" value="UniProtKB-KW"/>
</dbReference>
<comment type="domain">
    <text evidence="12">Contains an N-terminal zinc-binding domain, a central core domain that contains the primase activity, and a C-terminal DnaB-binding domain.</text>
</comment>
<comment type="cofactor">
    <cofactor evidence="12 13 14">
        <name>Zn(2+)</name>
        <dbReference type="ChEBI" id="CHEBI:29105"/>
    </cofactor>
    <text evidence="12 13 14">Binds 1 zinc ion per monomer.</text>
</comment>
<keyword evidence="11 12" id="KW-0804">Transcription</keyword>
<dbReference type="EC" id="2.7.7.101" evidence="12"/>
<evidence type="ECO:0000256" key="2">
    <source>
        <dbReference type="ARBA" id="ARBA00022515"/>
    </source>
</evidence>
<dbReference type="InterPro" id="IPR006171">
    <property type="entry name" value="TOPRIM_dom"/>
</dbReference>
<dbReference type="AlphaFoldDB" id="A0A521BSW6"/>
<gene>
    <name evidence="12" type="primary">dnaG</name>
    <name evidence="16" type="ORF">SAMN06264849_102376</name>
</gene>
<evidence type="ECO:0000313" key="17">
    <source>
        <dbReference type="Proteomes" id="UP000315636"/>
    </source>
</evidence>
<dbReference type="GO" id="GO:0005737">
    <property type="term" value="C:cytoplasm"/>
    <property type="evidence" value="ECO:0007669"/>
    <property type="project" value="TreeGrafter"/>
</dbReference>
<dbReference type="SMART" id="SM00493">
    <property type="entry name" value="TOPRIM"/>
    <property type="match status" value="1"/>
</dbReference>
<dbReference type="GO" id="GO:1990077">
    <property type="term" value="C:primosome complex"/>
    <property type="evidence" value="ECO:0007669"/>
    <property type="project" value="UniProtKB-KW"/>
</dbReference>
<dbReference type="PIRSF" id="PIRSF002811">
    <property type="entry name" value="DnaG"/>
    <property type="match status" value="1"/>
</dbReference>
<keyword evidence="1 12" id="KW-0240">DNA-directed RNA polymerase</keyword>
<keyword evidence="9" id="KW-0460">Magnesium</keyword>
<dbReference type="GO" id="GO:0005524">
    <property type="term" value="F:ATP binding"/>
    <property type="evidence" value="ECO:0007669"/>
    <property type="project" value="InterPro"/>
</dbReference>
<dbReference type="CDD" id="cd03364">
    <property type="entry name" value="TOPRIM_DnaG_primases"/>
    <property type="match status" value="1"/>
</dbReference>
<dbReference type="InterPro" id="IPR006295">
    <property type="entry name" value="DNA_primase_DnaG"/>
</dbReference>
<dbReference type="PANTHER" id="PTHR30313">
    <property type="entry name" value="DNA PRIMASE"/>
    <property type="match status" value="1"/>
</dbReference>
<dbReference type="RefSeq" id="WP_142504655.1">
    <property type="nucleotide sequence ID" value="NZ_FXTI01000002.1"/>
</dbReference>
<evidence type="ECO:0000256" key="1">
    <source>
        <dbReference type="ARBA" id="ARBA00022478"/>
    </source>
</evidence>
<comment type="catalytic activity">
    <reaction evidence="12">
        <text>ssDNA + n NTP = ssDNA/pppN(pN)n-1 hybrid + (n-1) diphosphate.</text>
        <dbReference type="EC" id="2.7.7.101"/>
    </reaction>
</comment>
<evidence type="ECO:0000256" key="5">
    <source>
        <dbReference type="ARBA" id="ARBA00022705"/>
    </source>
</evidence>
<dbReference type="InterPro" id="IPR002694">
    <property type="entry name" value="Znf_CHC2"/>
</dbReference>
<keyword evidence="10 12" id="KW-0238">DNA-binding</keyword>
<evidence type="ECO:0000256" key="3">
    <source>
        <dbReference type="ARBA" id="ARBA00022679"/>
    </source>
</evidence>
<dbReference type="InterPro" id="IPR016136">
    <property type="entry name" value="DNA_helicase_N/primase_C"/>
</dbReference>
<dbReference type="GO" id="GO:0000428">
    <property type="term" value="C:DNA-directed RNA polymerase complex"/>
    <property type="evidence" value="ECO:0007669"/>
    <property type="project" value="UniProtKB-KW"/>
</dbReference>
<feature type="zinc finger region" description="CHC2-type" evidence="12 14">
    <location>
        <begin position="40"/>
        <end position="64"/>
    </location>
</feature>
<dbReference type="SUPFAM" id="SSF57783">
    <property type="entry name" value="Zinc beta-ribbon"/>
    <property type="match status" value="1"/>
</dbReference>
<dbReference type="Gene3D" id="3.90.580.10">
    <property type="entry name" value="Zinc finger, CHC2-type domain"/>
    <property type="match status" value="1"/>
</dbReference>
<feature type="domain" description="Toprim" evidence="15">
    <location>
        <begin position="264"/>
        <end position="345"/>
    </location>
</feature>
<evidence type="ECO:0000256" key="4">
    <source>
        <dbReference type="ARBA" id="ARBA00022695"/>
    </source>
</evidence>
<dbReference type="InterPro" id="IPR050219">
    <property type="entry name" value="DnaG_primase"/>
</dbReference>
<dbReference type="InterPro" id="IPR037068">
    <property type="entry name" value="DNA_primase_core_N_sf"/>
</dbReference>
<dbReference type="OrthoDB" id="9803773at2"/>
<keyword evidence="7 12" id="KW-0863">Zinc-finger</keyword>
<keyword evidence="2 12" id="KW-0639">Primosome</keyword>
<dbReference type="Pfam" id="PF08275">
    <property type="entry name" value="DNAG_N"/>
    <property type="match status" value="1"/>
</dbReference>
<accession>A0A521BSW6</accession>
<dbReference type="InterPro" id="IPR030846">
    <property type="entry name" value="DnaG_bac"/>
</dbReference>
<reference evidence="16 17" key="1">
    <citation type="submission" date="2017-05" db="EMBL/GenBank/DDBJ databases">
        <authorList>
            <person name="Varghese N."/>
            <person name="Submissions S."/>
        </authorList>
    </citation>
    <scope>NUCLEOTIDE SEQUENCE [LARGE SCALE GENOMIC DNA]</scope>
    <source>
        <strain evidence="16 17">DSM 45474</strain>
    </source>
</reference>
<evidence type="ECO:0000256" key="13">
    <source>
        <dbReference type="PIRNR" id="PIRNR002811"/>
    </source>
</evidence>